<dbReference type="InterPro" id="IPR004291">
    <property type="entry name" value="Transposase_IS66_central"/>
</dbReference>
<organism evidence="3 4">
    <name type="scientific">Desulfosarcina ovata subsp. ovata</name>
    <dbReference type="NCBI Taxonomy" id="2752305"/>
    <lineage>
        <taxon>Bacteria</taxon>
        <taxon>Pseudomonadati</taxon>
        <taxon>Thermodesulfobacteriota</taxon>
        <taxon>Desulfobacteria</taxon>
        <taxon>Desulfobacterales</taxon>
        <taxon>Desulfosarcinaceae</taxon>
        <taxon>Desulfosarcina</taxon>
    </lineage>
</organism>
<dbReference type="EMBL" id="AP021879">
    <property type="protein sequence ID" value="BBO87583.1"/>
    <property type="molecule type" value="Genomic_DNA"/>
</dbReference>
<dbReference type="InterPro" id="IPR039552">
    <property type="entry name" value="IS66_C"/>
</dbReference>
<dbReference type="PANTHER" id="PTHR33678">
    <property type="entry name" value="BLL1576 PROTEIN"/>
    <property type="match status" value="1"/>
</dbReference>
<evidence type="ECO:0000259" key="2">
    <source>
        <dbReference type="Pfam" id="PF13817"/>
    </source>
</evidence>
<proteinExistence type="predicted"/>
<feature type="domain" description="Transposase IS66 central" evidence="1">
    <location>
        <begin position="1"/>
        <end position="110"/>
    </location>
</feature>
<feature type="domain" description="Transposase IS66 C-terminal" evidence="2">
    <location>
        <begin position="117"/>
        <end position="154"/>
    </location>
</feature>
<evidence type="ECO:0000313" key="3">
    <source>
        <dbReference type="EMBL" id="BBO87583.1"/>
    </source>
</evidence>
<dbReference type="AlphaFoldDB" id="A0A5K8A4S8"/>
<evidence type="ECO:0000259" key="1">
    <source>
        <dbReference type="Pfam" id="PF03050"/>
    </source>
</evidence>
<keyword evidence="4" id="KW-1185">Reference proteome</keyword>
<evidence type="ECO:0000313" key="4">
    <source>
        <dbReference type="Proteomes" id="UP000422108"/>
    </source>
</evidence>
<dbReference type="Pfam" id="PF03050">
    <property type="entry name" value="DDE_Tnp_IS66"/>
    <property type="match status" value="1"/>
</dbReference>
<gene>
    <name evidence="3" type="ORF">DSCOOX_07630</name>
</gene>
<sequence length="167" mass="19076">MDFIGALYGIEKVARENDLTDEKIHDLRQEKAKPILDRFKTWLDTYHPQVPPKSLLGKAIQYCLNQWDKLVVYIDAGFLKPDNNVAENAIRPFVLGRKNWLFSGAPRGAEASATFFSLIETAKANGLEPYAYLRYLFAKLPFAKTTDDYRALLPKNIDRDALAAMRH</sequence>
<dbReference type="Proteomes" id="UP000422108">
    <property type="component" value="Chromosome"/>
</dbReference>
<reference evidence="3 4" key="1">
    <citation type="submission" date="2019-11" db="EMBL/GenBank/DDBJ databases">
        <title>Comparative genomics of hydrocarbon-degrading Desulfosarcina strains.</title>
        <authorList>
            <person name="Watanabe M."/>
            <person name="Kojima H."/>
            <person name="Fukui M."/>
        </authorList>
    </citation>
    <scope>NUCLEOTIDE SEQUENCE [LARGE SCALE GENOMIC DNA]</scope>
    <source>
        <strain evidence="4">oXyS1</strain>
    </source>
</reference>
<accession>A0A5K8A4S8</accession>
<dbReference type="PANTHER" id="PTHR33678:SF1">
    <property type="entry name" value="BLL1576 PROTEIN"/>
    <property type="match status" value="1"/>
</dbReference>
<name>A0A5K8A4S8_9BACT</name>
<protein>
    <submittedName>
        <fullName evidence="3">Uncharacterized protein</fullName>
    </submittedName>
</protein>
<dbReference type="InterPro" id="IPR052344">
    <property type="entry name" value="Transposase-related"/>
</dbReference>
<dbReference type="Pfam" id="PF13817">
    <property type="entry name" value="DDE_Tnp_IS66_C"/>
    <property type="match status" value="1"/>
</dbReference>